<accession>C1LEK7</accession>
<dbReference type="AlphaFoldDB" id="C1LEK7"/>
<reference evidence="1" key="2">
    <citation type="submission" date="2009-03" db="EMBL/GenBank/DDBJ databases">
        <authorList>
            <person name="Gang L."/>
        </authorList>
    </citation>
    <scope>NUCLEOTIDE SEQUENCE</scope>
    <source>
        <strain evidence="1">Anhui</strain>
    </source>
</reference>
<evidence type="ECO:0000313" key="1">
    <source>
        <dbReference type="EMBL" id="CAX73135.1"/>
    </source>
</evidence>
<proteinExistence type="evidence at transcript level"/>
<dbReference type="EMBL" id="FN317404">
    <property type="protein sequence ID" value="CAX73135.1"/>
    <property type="molecule type" value="mRNA"/>
</dbReference>
<name>C1LEK7_SCHJA</name>
<sequence>MDPAYLDSYYFESDKEEYNDIPTGVDISRDYNQARNVSSDSLIKMRAQWTGELKQIHIW</sequence>
<protein>
    <submittedName>
        <fullName evidence="1">Uncharacterized protein</fullName>
    </submittedName>
</protein>
<organism evidence="1">
    <name type="scientific">Schistosoma japonicum</name>
    <name type="common">Blood fluke</name>
    <dbReference type="NCBI Taxonomy" id="6182"/>
    <lineage>
        <taxon>Eukaryota</taxon>
        <taxon>Metazoa</taxon>
        <taxon>Spiralia</taxon>
        <taxon>Lophotrochozoa</taxon>
        <taxon>Platyhelminthes</taxon>
        <taxon>Trematoda</taxon>
        <taxon>Digenea</taxon>
        <taxon>Strigeidida</taxon>
        <taxon>Schistosomatoidea</taxon>
        <taxon>Schistosomatidae</taxon>
        <taxon>Schistosoma</taxon>
    </lineage>
</organism>
<reference evidence="1" key="1">
    <citation type="journal article" date="2009" name="Nature">
        <title>The Schistosoma japonicum genome reveals features of host-parasite interplay.</title>
        <authorList>
            <person name="Liu F."/>
            <person name="Zhou Y."/>
            <person name="Wang Z.Q."/>
            <person name="Lu G."/>
            <person name="Zheng H."/>
            <person name="Brindley P.J."/>
            <person name="McManus D.P."/>
            <person name="Blair D."/>
            <person name="Zhang Q.H."/>
            <person name="Zhong Y."/>
            <person name="Wang S."/>
            <person name="Han Z.G."/>
            <person name="Chen Z."/>
        </authorList>
    </citation>
    <scope>NUCLEOTIDE SEQUENCE</scope>
    <source>
        <strain evidence="1">Anhui</strain>
    </source>
</reference>